<dbReference type="PANTHER" id="PTHR35176">
    <property type="entry name" value="HEME OXYGENASE HI_0854-RELATED"/>
    <property type="match status" value="1"/>
</dbReference>
<sequence>MNILKDKLKQYILDYLGENRLMTLATAENNTPWAASVMFAYDTDLNLYFISDPDTRKAQNLLNNPSVSVAINQHQKTPGKILGIQLEGTAHMLDKNKSQNELELFKKRFDWADDYLHDHELYKIKPEKIYYLDDELFGPGGREILVVK</sequence>
<dbReference type="AlphaFoldDB" id="A0A1G1WC78"/>
<dbReference type="InterPro" id="IPR012349">
    <property type="entry name" value="Split_barrel_FMN-bd"/>
</dbReference>
<dbReference type="Pfam" id="PF01243">
    <property type="entry name" value="PNPOx_N"/>
    <property type="match status" value="1"/>
</dbReference>
<feature type="domain" description="Pyridoxamine 5'-phosphate oxidase N-terminal" evidence="2">
    <location>
        <begin position="12"/>
        <end position="132"/>
    </location>
</feature>
<dbReference type="Proteomes" id="UP000178162">
    <property type="component" value="Unassembled WGS sequence"/>
</dbReference>
<dbReference type="SUPFAM" id="SSF50475">
    <property type="entry name" value="FMN-binding split barrel"/>
    <property type="match status" value="1"/>
</dbReference>
<keyword evidence="1" id="KW-0560">Oxidoreductase</keyword>
<evidence type="ECO:0000259" key="2">
    <source>
        <dbReference type="Pfam" id="PF01243"/>
    </source>
</evidence>
<protein>
    <recommendedName>
        <fullName evidence="2">Pyridoxamine 5'-phosphate oxidase N-terminal domain-containing protein</fullName>
    </recommendedName>
</protein>
<dbReference type="GO" id="GO:0016627">
    <property type="term" value="F:oxidoreductase activity, acting on the CH-CH group of donors"/>
    <property type="evidence" value="ECO:0007669"/>
    <property type="project" value="TreeGrafter"/>
</dbReference>
<name>A0A1G1WC78_9BACT</name>
<evidence type="ECO:0000313" key="3">
    <source>
        <dbReference type="EMBL" id="OGY25231.1"/>
    </source>
</evidence>
<dbReference type="InterPro" id="IPR011576">
    <property type="entry name" value="Pyridox_Oxase_N"/>
</dbReference>
<dbReference type="EMBL" id="MHCR01000020">
    <property type="protein sequence ID" value="OGY25231.1"/>
    <property type="molecule type" value="Genomic_DNA"/>
</dbReference>
<evidence type="ECO:0000256" key="1">
    <source>
        <dbReference type="ARBA" id="ARBA00023002"/>
    </source>
</evidence>
<dbReference type="GO" id="GO:0005829">
    <property type="term" value="C:cytosol"/>
    <property type="evidence" value="ECO:0007669"/>
    <property type="project" value="TreeGrafter"/>
</dbReference>
<reference evidence="3 4" key="1">
    <citation type="journal article" date="2016" name="Nat. Commun.">
        <title>Thousands of microbial genomes shed light on interconnected biogeochemical processes in an aquifer system.</title>
        <authorList>
            <person name="Anantharaman K."/>
            <person name="Brown C.T."/>
            <person name="Hug L.A."/>
            <person name="Sharon I."/>
            <person name="Castelle C.J."/>
            <person name="Probst A.J."/>
            <person name="Thomas B.C."/>
            <person name="Singh A."/>
            <person name="Wilkins M.J."/>
            <person name="Karaoz U."/>
            <person name="Brodie E.L."/>
            <person name="Williams K.H."/>
            <person name="Hubbard S.S."/>
            <person name="Banfield J.F."/>
        </authorList>
    </citation>
    <scope>NUCLEOTIDE SEQUENCE [LARGE SCALE GENOMIC DNA]</scope>
</reference>
<organism evidence="3 4">
    <name type="scientific">Candidatus Woykebacteria bacterium RBG_16_39_9b</name>
    <dbReference type="NCBI Taxonomy" id="1802595"/>
    <lineage>
        <taxon>Bacteria</taxon>
        <taxon>Candidatus Woykeibacteriota</taxon>
    </lineage>
</organism>
<dbReference type="InterPro" id="IPR052019">
    <property type="entry name" value="F420H2_bilvrd_red/Heme_oxyg"/>
</dbReference>
<dbReference type="PANTHER" id="PTHR35176:SF6">
    <property type="entry name" value="HEME OXYGENASE HI_0854-RELATED"/>
    <property type="match status" value="1"/>
</dbReference>
<evidence type="ECO:0000313" key="4">
    <source>
        <dbReference type="Proteomes" id="UP000178162"/>
    </source>
</evidence>
<dbReference type="STRING" id="1802595.A2134_02275"/>
<comment type="caution">
    <text evidence="3">The sequence shown here is derived from an EMBL/GenBank/DDBJ whole genome shotgun (WGS) entry which is preliminary data.</text>
</comment>
<proteinExistence type="predicted"/>
<dbReference type="Gene3D" id="2.30.110.10">
    <property type="entry name" value="Electron Transport, Fmn-binding Protein, Chain A"/>
    <property type="match status" value="1"/>
</dbReference>
<dbReference type="GO" id="GO:0070967">
    <property type="term" value="F:coenzyme F420 binding"/>
    <property type="evidence" value="ECO:0007669"/>
    <property type="project" value="TreeGrafter"/>
</dbReference>
<gene>
    <name evidence="3" type="ORF">A2134_02275</name>
</gene>
<accession>A0A1G1WC78</accession>